<name>A0ABN9WUH4_9DINO</name>
<feature type="non-terminal residue" evidence="3">
    <location>
        <position position="213"/>
    </location>
</feature>
<keyword evidence="4" id="KW-1185">Reference proteome</keyword>
<proteinExistence type="predicted"/>
<evidence type="ECO:0000313" key="3">
    <source>
        <dbReference type="EMBL" id="CAK0889188.1"/>
    </source>
</evidence>
<keyword evidence="2" id="KW-0472">Membrane</keyword>
<evidence type="ECO:0000256" key="2">
    <source>
        <dbReference type="SAM" id="Phobius"/>
    </source>
</evidence>
<feature type="compositionally biased region" description="Low complexity" evidence="1">
    <location>
        <begin position="61"/>
        <end position="77"/>
    </location>
</feature>
<dbReference type="Proteomes" id="UP001189429">
    <property type="component" value="Unassembled WGS sequence"/>
</dbReference>
<evidence type="ECO:0008006" key="5">
    <source>
        <dbReference type="Google" id="ProtNLM"/>
    </source>
</evidence>
<feature type="region of interest" description="Disordered" evidence="1">
    <location>
        <begin position="60"/>
        <end position="81"/>
    </location>
</feature>
<feature type="transmembrane region" description="Helical" evidence="2">
    <location>
        <begin position="167"/>
        <end position="185"/>
    </location>
</feature>
<protein>
    <recommendedName>
        <fullName evidence="5">Dolichyldiphosphatase</fullName>
    </recommendedName>
</protein>
<organism evidence="3 4">
    <name type="scientific">Prorocentrum cordatum</name>
    <dbReference type="NCBI Taxonomy" id="2364126"/>
    <lineage>
        <taxon>Eukaryota</taxon>
        <taxon>Sar</taxon>
        <taxon>Alveolata</taxon>
        <taxon>Dinophyceae</taxon>
        <taxon>Prorocentrales</taxon>
        <taxon>Prorocentraceae</taxon>
        <taxon>Prorocentrum</taxon>
    </lineage>
</organism>
<keyword evidence="2" id="KW-1133">Transmembrane helix</keyword>
<dbReference type="InterPro" id="IPR036938">
    <property type="entry name" value="PAP2/HPO_sf"/>
</dbReference>
<dbReference type="EMBL" id="CAUYUJ010019177">
    <property type="protein sequence ID" value="CAK0889188.1"/>
    <property type="molecule type" value="Genomic_DNA"/>
</dbReference>
<accession>A0ABN9WUH4</accession>
<dbReference type="SUPFAM" id="SSF48317">
    <property type="entry name" value="Acid phosphatase/Vanadium-dependent haloperoxidase"/>
    <property type="match status" value="1"/>
</dbReference>
<evidence type="ECO:0000313" key="4">
    <source>
        <dbReference type="Proteomes" id="UP001189429"/>
    </source>
</evidence>
<reference evidence="3" key="1">
    <citation type="submission" date="2023-10" db="EMBL/GenBank/DDBJ databases">
        <authorList>
            <person name="Chen Y."/>
            <person name="Shah S."/>
            <person name="Dougan E. K."/>
            <person name="Thang M."/>
            <person name="Chan C."/>
        </authorList>
    </citation>
    <scope>NUCLEOTIDE SEQUENCE [LARGE SCALE GENOMIC DNA]</scope>
</reference>
<sequence length="213" mass="22455">MPSLATLCSVWGSYGSAVTAVRALTQTQKTKVAAGISGLSRAARAALCGQAACPWPGPPRGGAWRSGRSASSATSASPRPPARHLLLGAGPMGAEASGGGGDACCTWCDGHHECPYGHKVYGLQVTLPHEHNLIDLIALLFSAVPYYLAAHVLAYSLMRRRVRETSWLFFLAFVAVVSGTVREFVDSPRPQSCVPSCGWPSNHSAITVRAEPR</sequence>
<keyword evidence="2" id="KW-0812">Transmembrane</keyword>
<feature type="transmembrane region" description="Helical" evidence="2">
    <location>
        <begin position="136"/>
        <end position="155"/>
    </location>
</feature>
<comment type="caution">
    <text evidence="3">The sequence shown here is derived from an EMBL/GenBank/DDBJ whole genome shotgun (WGS) entry which is preliminary data.</text>
</comment>
<evidence type="ECO:0000256" key="1">
    <source>
        <dbReference type="SAM" id="MobiDB-lite"/>
    </source>
</evidence>
<gene>
    <name evidence="3" type="ORF">PCOR1329_LOCUS69787</name>
</gene>